<dbReference type="Pfam" id="PF13618">
    <property type="entry name" value="Gluconate_2-dh3"/>
    <property type="match status" value="1"/>
</dbReference>
<dbReference type="InterPro" id="IPR027056">
    <property type="entry name" value="Gluconate_2DH_su3"/>
</dbReference>
<name>A0A7K1U158_9BACT</name>
<keyword evidence="2" id="KW-1185">Reference proteome</keyword>
<evidence type="ECO:0008006" key="3">
    <source>
        <dbReference type="Google" id="ProtNLM"/>
    </source>
</evidence>
<protein>
    <recommendedName>
        <fullName evidence="3">Gluconate 2-dehydrogenase subunit 3-like protein</fullName>
    </recommendedName>
</protein>
<comment type="caution">
    <text evidence="1">The sequence shown here is derived from an EMBL/GenBank/DDBJ whole genome shotgun (WGS) entry which is preliminary data.</text>
</comment>
<dbReference type="Proteomes" id="UP000461730">
    <property type="component" value="Unassembled WGS sequence"/>
</dbReference>
<sequence length="199" mass="22128">MDASIQKKMNRRKAIASLLVLAGGTAAVYSGVRWRKLNTAPDLVKLQAHKDLITELAETIIPATDTPGAKAAGITPFIISLVTDCTPRREQNRFIEGLIEVDGYARAEYKRSFIKCSTEQREAVVAYFEKRDRPYKGLLGKVSKRIMGDSFFTIMKKYTVIGYCTSMKGATEGLAYDYVPGRYVGSVKLQPGQKCWATE</sequence>
<proteinExistence type="predicted"/>
<reference evidence="1 2" key="1">
    <citation type="submission" date="2019-12" db="EMBL/GenBank/DDBJ databases">
        <title>Chitinophaga sp. strain ysch24 (GDMCC 1.1355), whole genome shotgun sequence.</title>
        <authorList>
            <person name="Zhang X."/>
        </authorList>
    </citation>
    <scope>NUCLEOTIDE SEQUENCE [LARGE SCALE GENOMIC DNA]</scope>
    <source>
        <strain evidence="2">ysch24</strain>
    </source>
</reference>
<organism evidence="1 2">
    <name type="scientific">Chitinophaga tropicalis</name>
    <dbReference type="NCBI Taxonomy" id="2683588"/>
    <lineage>
        <taxon>Bacteria</taxon>
        <taxon>Pseudomonadati</taxon>
        <taxon>Bacteroidota</taxon>
        <taxon>Chitinophagia</taxon>
        <taxon>Chitinophagales</taxon>
        <taxon>Chitinophagaceae</taxon>
        <taxon>Chitinophaga</taxon>
    </lineage>
</organism>
<accession>A0A7K1U158</accession>
<evidence type="ECO:0000313" key="1">
    <source>
        <dbReference type="EMBL" id="MVT08083.1"/>
    </source>
</evidence>
<dbReference type="EMBL" id="WRXN01000002">
    <property type="protein sequence ID" value="MVT08083.1"/>
    <property type="molecule type" value="Genomic_DNA"/>
</dbReference>
<gene>
    <name evidence="1" type="ORF">GO493_07400</name>
</gene>
<evidence type="ECO:0000313" key="2">
    <source>
        <dbReference type="Proteomes" id="UP000461730"/>
    </source>
</evidence>
<dbReference type="AlphaFoldDB" id="A0A7K1U158"/>